<dbReference type="PANTHER" id="PTHR47510">
    <property type="entry name" value="REVERSE TRANSCRIPTASE DOMAIN-CONTAINING PROTEIN"/>
    <property type="match status" value="1"/>
</dbReference>
<dbReference type="Proteomes" id="UP000762676">
    <property type="component" value="Unassembled WGS sequence"/>
</dbReference>
<dbReference type="GO" id="GO:0003964">
    <property type="term" value="F:RNA-directed DNA polymerase activity"/>
    <property type="evidence" value="ECO:0007669"/>
    <property type="project" value="UniProtKB-KW"/>
</dbReference>
<organism evidence="2 3">
    <name type="scientific">Elysia marginata</name>
    <dbReference type="NCBI Taxonomy" id="1093978"/>
    <lineage>
        <taxon>Eukaryota</taxon>
        <taxon>Metazoa</taxon>
        <taxon>Spiralia</taxon>
        <taxon>Lophotrochozoa</taxon>
        <taxon>Mollusca</taxon>
        <taxon>Gastropoda</taxon>
        <taxon>Heterobranchia</taxon>
        <taxon>Euthyneura</taxon>
        <taxon>Panpulmonata</taxon>
        <taxon>Sacoglossa</taxon>
        <taxon>Placobranchoidea</taxon>
        <taxon>Plakobranchidae</taxon>
        <taxon>Elysia</taxon>
    </lineage>
</organism>
<sequence>MLEPSKFSTEFHEALKTLNNITVSADCLDNTLRRTLDQLLPLQARTTCISQRPVSPWFSLCIKVAKQHRRRAERRWRQTRLTIHRHIFMTHRHKVKTIIQNCKREYFLRKFETVTSGKELFMLSDHLLGRERTMPLPSGTEIDLCQRFVTFFNDKIANVRLELDNQPVSTPSYDKFTGTSFDKFNLVSLDEILKLLKNPSTKTCALDPIPTSLVFQCLETLAPVIADVINQSLATGTVPDCYKHAIVKPMLKKPGLDKNALKNFRPISNLKFLSKILEKLVLKQLLQHLNKSNLNEVFQSAYKAFHSTETALLKVTSDVLESIDQKEICVMTLLDLSAAFDTIDRNILLTRLNQT</sequence>
<gene>
    <name evidence="2" type="ORF">ElyMa_005943200</name>
</gene>
<evidence type="ECO:0000259" key="1">
    <source>
        <dbReference type="PROSITE" id="PS50878"/>
    </source>
</evidence>
<feature type="non-terminal residue" evidence="2">
    <location>
        <position position="355"/>
    </location>
</feature>
<accession>A0AAV4GAA5</accession>
<evidence type="ECO:0000313" key="3">
    <source>
        <dbReference type="Proteomes" id="UP000762676"/>
    </source>
</evidence>
<keyword evidence="2" id="KW-0808">Transferase</keyword>
<keyword evidence="2" id="KW-0548">Nucleotidyltransferase</keyword>
<proteinExistence type="predicted"/>
<feature type="domain" description="Reverse transcriptase" evidence="1">
    <location>
        <begin position="231"/>
        <end position="355"/>
    </location>
</feature>
<evidence type="ECO:0000313" key="2">
    <source>
        <dbReference type="EMBL" id="GFR82181.1"/>
    </source>
</evidence>
<name>A0AAV4GAA5_9GAST</name>
<keyword evidence="2" id="KW-0695">RNA-directed DNA polymerase</keyword>
<dbReference type="InterPro" id="IPR000477">
    <property type="entry name" value="RT_dom"/>
</dbReference>
<dbReference type="AlphaFoldDB" id="A0AAV4GAA5"/>
<comment type="caution">
    <text evidence="2">The sequence shown here is derived from an EMBL/GenBank/DDBJ whole genome shotgun (WGS) entry which is preliminary data.</text>
</comment>
<dbReference type="PROSITE" id="PS50878">
    <property type="entry name" value="RT_POL"/>
    <property type="match status" value="1"/>
</dbReference>
<dbReference type="EMBL" id="BMAT01011932">
    <property type="protein sequence ID" value="GFR82181.1"/>
    <property type="molecule type" value="Genomic_DNA"/>
</dbReference>
<keyword evidence="3" id="KW-1185">Reference proteome</keyword>
<dbReference type="PANTHER" id="PTHR47510:SF3">
    <property type="entry name" value="ENDO_EXONUCLEASE_PHOSPHATASE DOMAIN-CONTAINING PROTEIN"/>
    <property type="match status" value="1"/>
</dbReference>
<dbReference type="Pfam" id="PF00078">
    <property type="entry name" value="RVT_1"/>
    <property type="match status" value="1"/>
</dbReference>
<reference evidence="2 3" key="1">
    <citation type="journal article" date="2021" name="Elife">
        <title>Chloroplast acquisition without the gene transfer in kleptoplastic sea slugs, Plakobranchus ocellatus.</title>
        <authorList>
            <person name="Maeda T."/>
            <person name="Takahashi S."/>
            <person name="Yoshida T."/>
            <person name="Shimamura S."/>
            <person name="Takaki Y."/>
            <person name="Nagai Y."/>
            <person name="Toyoda A."/>
            <person name="Suzuki Y."/>
            <person name="Arimoto A."/>
            <person name="Ishii H."/>
            <person name="Satoh N."/>
            <person name="Nishiyama T."/>
            <person name="Hasebe M."/>
            <person name="Maruyama T."/>
            <person name="Minagawa J."/>
            <person name="Obokata J."/>
            <person name="Shigenobu S."/>
        </authorList>
    </citation>
    <scope>NUCLEOTIDE SEQUENCE [LARGE SCALE GENOMIC DNA]</scope>
</reference>
<protein>
    <submittedName>
        <fullName evidence="2">Reverse transcriptase-like protein</fullName>
    </submittedName>
</protein>